<proteinExistence type="predicted"/>
<dbReference type="EMBL" id="AFCV01000973">
    <property type="protein sequence ID" value="EHC89040.1"/>
    <property type="molecule type" value="Genomic_DNA"/>
</dbReference>
<organism evidence="1 2">
    <name type="scientific">Salmonella enterica subsp. enterica serovar Uganda str. R8-3404</name>
    <dbReference type="NCBI Taxonomy" id="913083"/>
    <lineage>
        <taxon>Bacteria</taxon>
        <taxon>Pseudomonadati</taxon>
        <taxon>Pseudomonadota</taxon>
        <taxon>Gammaproteobacteria</taxon>
        <taxon>Enterobacterales</taxon>
        <taxon>Enterobacteriaceae</taxon>
        <taxon>Salmonella</taxon>
    </lineage>
</organism>
<gene>
    <name evidence="1" type="ORF">LTSEUGA_3811</name>
</gene>
<accession>A0A6C8H008</accession>
<evidence type="ECO:0000313" key="2">
    <source>
        <dbReference type="Proteomes" id="UP000003915"/>
    </source>
</evidence>
<reference evidence="1 2" key="1">
    <citation type="journal article" date="2011" name="BMC Genomics">
        <title>Genome sequencing reveals diversification of virulence factor content and possible host adaptation in distinct subpopulations of Salmonella enterica.</title>
        <authorList>
            <person name="den Bakker H.C."/>
            <person name="Moreno Switt A.I."/>
            <person name="Govoni G."/>
            <person name="Cummings C.A."/>
            <person name="Ranieri M.L."/>
            <person name="Degoricija L."/>
            <person name="Hoelzer K."/>
            <person name="Rodriguez-Rivera L.D."/>
            <person name="Brown S."/>
            <person name="Bolchacova E."/>
            <person name="Furtado M.R."/>
            <person name="Wiedmann M."/>
        </authorList>
    </citation>
    <scope>NUCLEOTIDE SEQUENCE [LARGE SCALE GENOMIC DNA]</scope>
    <source>
        <strain evidence="1 2">R8-3404</strain>
    </source>
</reference>
<comment type="caution">
    <text evidence="1">The sequence shown here is derived from an EMBL/GenBank/DDBJ whole genome shotgun (WGS) entry which is preliminary data.</text>
</comment>
<sequence>MSDRAVGSTSLARRALRHRAYSVATTRRAV</sequence>
<dbReference type="AlphaFoldDB" id="A0A6C8H008"/>
<evidence type="ECO:0000313" key="1">
    <source>
        <dbReference type="EMBL" id="EHC89040.1"/>
    </source>
</evidence>
<protein>
    <submittedName>
        <fullName evidence="1">Uncharacterized protein</fullName>
    </submittedName>
</protein>
<dbReference type="Proteomes" id="UP000003915">
    <property type="component" value="Unassembled WGS sequence"/>
</dbReference>
<feature type="non-terminal residue" evidence="1">
    <location>
        <position position="30"/>
    </location>
</feature>
<name>A0A6C8H008_SALET</name>